<dbReference type="EMBL" id="KV722446">
    <property type="protein sequence ID" value="OCH88672.1"/>
    <property type="molecule type" value="Genomic_DNA"/>
</dbReference>
<feature type="transmembrane region" description="Helical" evidence="2">
    <location>
        <begin position="110"/>
        <end position="130"/>
    </location>
</feature>
<feature type="transmembrane region" description="Helical" evidence="2">
    <location>
        <begin position="227"/>
        <end position="248"/>
    </location>
</feature>
<feature type="transmembrane region" description="Helical" evidence="2">
    <location>
        <begin position="268"/>
        <end position="285"/>
    </location>
</feature>
<evidence type="ECO:0000256" key="2">
    <source>
        <dbReference type="SAM" id="Phobius"/>
    </source>
</evidence>
<gene>
    <name evidence="3" type="ORF">OBBRIDRAFT_734006</name>
</gene>
<dbReference type="OrthoDB" id="3259324at2759"/>
<keyword evidence="2" id="KW-0472">Membrane</keyword>
<feature type="compositionally biased region" description="Pro residues" evidence="1">
    <location>
        <begin position="1"/>
        <end position="11"/>
    </location>
</feature>
<evidence type="ECO:0000313" key="3">
    <source>
        <dbReference type="EMBL" id="OCH88672.1"/>
    </source>
</evidence>
<feature type="compositionally biased region" description="Acidic residues" evidence="1">
    <location>
        <begin position="54"/>
        <end position="65"/>
    </location>
</feature>
<evidence type="ECO:0000313" key="4">
    <source>
        <dbReference type="Proteomes" id="UP000250043"/>
    </source>
</evidence>
<evidence type="ECO:0000256" key="1">
    <source>
        <dbReference type="SAM" id="MobiDB-lite"/>
    </source>
</evidence>
<dbReference type="Proteomes" id="UP000250043">
    <property type="component" value="Unassembled WGS sequence"/>
</dbReference>
<feature type="region of interest" description="Disordered" evidence="1">
    <location>
        <begin position="40"/>
        <end position="74"/>
    </location>
</feature>
<keyword evidence="2" id="KW-0812">Transmembrane</keyword>
<keyword evidence="4" id="KW-1185">Reference proteome</keyword>
<feature type="compositionally biased region" description="Low complexity" evidence="1">
    <location>
        <begin position="12"/>
        <end position="27"/>
    </location>
</feature>
<feature type="transmembrane region" description="Helical" evidence="2">
    <location>
        <begin position="306"/>
        <end position="324"/>
    </location>
</feature>
<accession>A0A8E2AXY5</accession>
<feature type="transmembrane region" description="Helical" evidence="2">
    <location>
        <begin position="344"/>
        <end position="369"/>
    </location>
</feature>
<feature type="transmembrane region" description="Helical" evidence="2">
    <location>
        <begin position="475"/>
        <end position="498"/>
    </location>
</feature>
<feature type="transmembrane region" description="Helical" evidence="2">
    <location>
        <begin position="381"/>
        <end position="398"/>
    </location>
</feature>
<feature type="transmembrane region" description="Helical" evidence="2">
    <location>
        <begin position="195"/>
        <end position="215"/>
    </location>
</feature>
<name>A0A8E2AXY5_9APHY</name>
<sequence>MASTSPRPPSRPASLSDSGSSGRISPINGYDSSAALILVPDSADPSGAPFDIDISSEDEEEDEDEQRERLLASPVPPLSSPTVFLYLLAPFLKLGATLVADVQMRREAEVLVLLGFAGLAAFTRQIWYMLARYVRRADMEEIVLEAFARGRGHDTRRRLLRYVVRGNVGVLRILLAAVYLRASTDALIPLLPTRLLLPSNITTTLLLALIILPLYYSPSLGKAKVVYATWTSIAAFVAWMACMAYTHAKGMVTAQASSSSLGSLWEGIPVIAFAFTTGSTIPLYASLKGDVQPELLKQKRSKSFKLLSLISVAFAFLLILPLVFFQSPNHSPSPTSTVRTMTAIFSAAALSLAIPSILITSPALPVSFAMRRLTNFPISKTLVYVVTISLSLCPQPIFGILSDVLLVLAFLSTYMLPAFIHIILHNFRRPLSIIIPPSTPAIPRTASASESDSRYDELLQRKERTLQRRRLVRRIVWDIGVWTLLVPVGGGGLVWAVGRIAGQW</sequence>
<proteinExistence type="predicted"/>
<organism evidence="3 4">
    <name type="scientific">Obba rivulosa</name>
    <dbReference type="NCBI Taxonomy" id="1052685"/>
    <lineage>
        <taxon>Eukaryota</taxon>
        <taxon>Fungi</taxon>
        <taxon>Dikarya</taxon>
        <taxon>Basidiomycota</taxon>
        <taxon>Agaricomycotina</taxon>
        <taxon>Agaricomycetes</taxon>
        <taxon>Polyporales</taxon>
        <taxon>Gelatoporiaceae</taxon>
        <taxon>Obba</taxon>
    </lineage>
</organism>
<feature type="transmembrane region" description="Helical" evidence="2">
    <location>
        <begin position="404"/>
        <end position="424"/>
    </location>
</feature>
<protein>
    <submittedName>
        <fullName evidence="3">Uncharacterized protein</fullName>
    </submittedName>
</protein>
<feature type="transmembrane region" description="Helical" evidence="2">
    <location>
        <begin position="159"/>
        <end position="180"/>
    </location>
</feature>
<reference evidence="3 4" key="1">
    <citation type="submission" date="2016-07" db="EMBL/GenBank/DDBJ databases">
        <title>Draft genome of the white-rot fungus Obba rivulosa 3A-2.</title>
        <authorList>
            <consortium name="DOE Joint Genome Institute"/>
            <person name="Miettinen O."/>
            <person name="Riley R."/>
            <person name="Acob R."/>
            <person name="Barry K."/>
            <person name="Cullen D."/>
            <person name="De Vries R."/>
            <person name="Hainaut M."/>
            <person name="Hatakka A."/>
            <person name="Henrissat B."/>
            <person name="Hilden K."/>
            <person name="Kuo R."/>
            <person name="Labutti K."/>
            <person name="Lipzen A."/>
            <person name="Makela M.R."/>
            <person name="Sandor L."/>
            <person name="Spatafora J.W."/>
            <person name="Grigoriev I.V."/>
            <person name="Hibbett D.S."/>
        </authorList>
    </citation>
    <scope>NUCLEOTIDE SEQUENCE [LARGE SCALE GENOMIC DNA]</scope>
    <source>
        <strain evidence="3 4">3A-2</strain>
    </source>
</reference>
<feature type="region of interest" description="Disordered" evidence="1">
    <location>
        <begin position="1"/>
        <end position="27"/>
    </location>
</feature>
<keyword evidence="2" id="KW-1133">Transmembrane helix</keyword>
<dbReference type="AlphaFoldDB" id="A0A8E2AXY5"/>